<dbReference type="OrthoDB" id="981432at2"/>
<sequence length="412" mass="46411">MDDSKFDSALRKKLREYEHPGDPGALTGFHHQIAAMSTASWYSRYRVELLIGTGLLIFAMITLGQQGLTRREREEAVKTLTAQTREIEKLRVEVHQLQMRKPDTVRIIESRQPGSLLAASLIRRIAILEEANRKLMAYNLLQHEGAAFAASSDSTPEYETMNDAAPTRVVPHKMEDKSFRVVREHRELRSTVERSLSAKTVYNLEKHYSRGVGLKLGPSFEFSNGLYSLGDGHANFSGGILADLIFSPSLAVETGAKYSARYYAIHDEQLLANASLPGVDTHFGDLQRVEIDYRMLEIPLNLKFRYPLSLSNHWLAGIGYSSTIYLNEDLEYTYRFDNQTANPTSIISNATVKKTSIYSGAINLSLGFSHALKDRRAIEASLFYNHGLGTQGAEATRTRFFGVRGVYWFTIR</sequence>
<protein>
    <recommendedName>
        <fullName evidence="4">Outer membrane protein beta-barrel domain-containing protein</fullName>
    </recommendedName>
</protein>
<dbReference type="AlphaFoldDB" id="A0A385SMT6"/>
<accession>A0A385SMT6</accession>
<evidence type="ECO:0008006" key="4">
    <source>
        <dbReference type="Google" id="ProtNLM"/>
    </source>
</evidence>
<feature type="coiled-coil region" evidence="1">
    <location>
        <begin position="73"/>
        <end position="100"/>
    </location>
</feature>
<keyword evidence="1" id="KW-0175">Coiled coil</keyword>
<keyword evidence="3" id="KW-1185">Reference proteome</keyword>
<dbReference type="Proteomes" id="UP000266183">
    <property type="component" value="Chromosome"/>
</dbReference>
<evidence type="ECO:0000313" key="3">
    <source>
        <dbReference type="Proteomes" id="UP000266183"/>
    </source>
</evidence>
<organism evidence="2 3">
    <name type="scientific">Chryseolinea soli</name>
    <dbReference type="NCBI Taxonomy" id="2321403"/>
    <lineage>
        <taxon>Bacteria</taxon>
        <taxon>Pseudomonadati</taxon>
        <taxon>Bacteroidota</taxon>
        <taxon>Cytophagia</taxon>
        <taxon>Cytophagales</taxon>
        <taxon>Fulvivirgaceae</taxon>
        <taxon>Chryseolinea</taxon>
    </lineage>
</organism>
<dbReference type="RefSeq" id="WP_119754043.1">
    <property type="nucleotide sequence ID" value="NZ_CP032382.1"/>
</dbReference>
<evidence type="ECO:0000256" key="1">
    <source>
        <dbReference type="SAM" id="Coils"/>
    </source>
</evidence>
<dbReference type="KEGG" id="chk:D4L85_09165"/>
<dbReference type="EMBL" id="CP032382">
    <property type="protein sequence ID" value="AYB30740.1"/>
    <property type="molecule type" value="Genomic_DNA"/>
</dbReference>
<evidence type="ECO:0000313" key="2">
    <source>
        <dbReference type="EMBL" id="AYB30740.1"/>
    </source>
</evidence>
<gene>
    <name evidence="2" type="ORF">D4L85_09165</name>
</gene>
<name>A0A385SMT6_9BACT</name>
<reference evidence="3" key="1">
    <citation type="submission" date="2018-09" db="EMBL/GenBank/DDBJ databases">
        <title>Chryseolinea sp. KIS68-18 isolated from soil.</title>
        <authorList>
            <person name="Weon H.-Y."/>
            <person name="Kwon S.-W."/>
            <person name="Lee S.A."/>
        </authorList>
    </citation>
    <scope>NUCLEOTIDE SEQUENCE [LARGE SCALE GENOMIC DNA]</scope>
    <source>
        <strain evidence="3">KIS68-18</strain>
    </source>
</reference>
<proteinExistence type="predicted"/>